<keyword evidence="2" id="KW-0472">Membrane</keyword>
<feature type="compositionally biased region" description="Basic and acidic residues" evidence="1">
    <location>
        <begin position="919"/>
        <end position="932"/>
    </location>
</feature>
<feature type="transmembrane region" description="Helical" evidence="2">
    <location>
        <begin position="81"/>
        <end position="104"/>
    </location>
</feature>
<protein>
    <recommendedName>
        <fullName evidence="5">F-box domain-containing protein</fullName>
    </recommendedName>
</protein>
<evidence type="ECO:0008006" key="5">
    <source>
        <dbReference type="Google" id="ProtNLM"/>
    </source>
</evidence>
<feature type="compositionally biased region" description="Pro residues" evidence="1">
    <location>
        <begin position="161"/>
        <end position="171"/>
    </location>
</feature>
<dbReference type="Proteomes" id="UP000059188">
    <property type="component" value="Unassembled WGS sequence"/>
</dbReference>
<feature type="compositionally biased region" description="Basic and acidic residues" evidence="1">
    <location>
        <begin position="285"/>
        <end position="297"/>
    </location>
</feature>
<feature type="region of interest" description="Disordered" evidence="1">
    <location>
        <begin position="51"/>
        <end position="76"/>
    </location>
</feature>
<evidence type="ECO:0000256" key="2">
    <source>
        <dbReference type="SAM" id="Phobius"/>
    </source>
</evidence>
<feature type="compositionally biased region" description="Low complexity" evidence="1">
    <location>
        <begin position="998"/>
        <end position="1007"/>
    </location>
</feature>
<keyword evidence="2" id="KW-1133">Transmembrane helix</keyword>
<feature type="compositionally biased region" description="Pro residues" evidence="1">
    <location>
        <begin position="949"/>
        <end position="964"/>
    </location>
</feature>
<feature type="compositionally biased region" description="Polar residues" evidence="1">
    <location>
        <begin position="983"/>
        <end position="994"/>
    </location>
</feature>
<evidence type="ECO:0000313" key="4">
    <source>
        <dbReference type="Proteomes" id="UP000059188"/>
    </source>
</evidence>
<feature type="compositionally biased region" description="Pro residues" evidence="1">
    <location>
        <begin position="178"/>
        <end position="189"/>
    </location>
</feature>
<name>A0A0B7F3G9_THACB</name>
<feature type="region of interest" description="Disordered" evidence="1">
    <location>
        <begin position="1177"/>
        <end position="1212"/>
    </location>
</feature>
<keyword evidence="2" id="KW-0812">Transmembrane</keyword>
<reference evidence="3 4" key="1">
    <citation type="submission" date="2014-11" db="EMBL/GenBank/DDBJ databases">
        <authorList>
            <person name="Wibberg Daniel"/>
        </authorList>
    </citation>
    <scope>NUCLEOTIDE SEQUENCE [LARGE SCALE GENOMIC DNA]</scope>
    <source>
        <strain evidence="3">Rhizoctonia solani AG1-IB 7/3/14</strain>
    </source>
</reference>
<dbReference type="STRING" id="1108050.A0A0B7F3G9"/>
<evidence type="ECO:0000313" key="3">
    <source>
        <dbReference type="EMBL" id="CEL52581.1"/>
    </source>
</evidence>
<feature type="compositionally biased region" description="Pro residues" evidence="1">
    <location>
        <begin position="208"/>
        <end position="224"/>
    </location>
</feature>
<dbReference type="EMBL" id="LN679109">
    <property type="protein sequence ID" value="CEL52581.1"/>
    <property type="molecule type" value="Genomic_DNA"/>
</dbReference>
<dbReference type="OrthoDB" id="3158970at2759"/>
<dbReference type="AlphaFoldDB" id="A0A0B7F3G9"/>
<organism evidence="3 4">
    <name type="scientific">Thanatephorus cucumeris (strain AG1-IB / isolate 7/3/14)</name>
    <name type="common">Lettuce bottom rot fungus</name>
    <name type="synonym">Rhizoctonia solani</name>
    <dbReference type="NCBI Taxonomy" id="1108050"/>
    <lineage>
        <taxon>Eukaryota</taxon>
        <taxon>Fungi</taxon>
        <taxon>Dikarya</taxon>
        <taxon>Basidiomycota</taxon>
        <taxon>Agaricomycotina</taxon>
        <taxon>Agaricomycetes</taxon>
        <taxon>Cantharellales</taxon>
        <taxon>Ceratobasidiaceae</taxon>
        <taxon>Rhizoctonia</taxon>
        <taxon>Rhizoctonia solani AG-1</taxon>
    </lineage>
</organism>
<feature type="region of interest" description="Disordered" evidence="1">
    <location>
        <begin position="1041"/>
        <end position="1060"/>
    </location>
</feature>
<feature type="region of interest" description="Disordered" evidence="1">
    <location>
        <begin position="896"/>
        <end position="1017"/>
    </location>
</feature>
<evidence type="ECO:0000256" key="1">
    <source>
        <dbReference type="SAM" id="MobiDB-lite"/>
    </source>
</evidence>
<gene>
    <name evidence="3" type="ORF">RSOLAG1IB_05786</name>
</gene>
<sequence>MSSSSTTFIIVIGSSGSSQATVSLTTPGSTPTTLVSDSILSTTTTSSFSSAMSTMSSTGATSSPTSTPASSGSAASRTPNLGAIIGGAVGGAAALLWILALLWWANRHSWFRRPGYKRHRDSVGAFGKRSPAITPTTESAGHFAQPPQPQMGMLGARTFGQPPPIPPPPPVRMSFGDPPRPSYGDPPRPIFERTSFGDLPRPAFGAAPPVPSVPPKPNPAPPAPRSSSGFGIIDRPHSSFGDRPISTFGDRPRSGFGDRPRSGFGDRRSLSPDRVRRFFGGGGNKNDEWEGAGRRAQDQLPCCNSRSMASTGGMRKGKRTSAVLPRVAIRLIIDSTATVDGPYYIPGCSGESWGYQVWLVLHLAQVLRTLRCVSRGWRDVADEHPTWRTLCSMLDPSSLYSRPRAHLNPAQVPSQPPLNADTFRRIIRATCLVCAINCSDIHIYRRRAAKSHQLATYPTPSVIWGVIPACAAHRPLTFCARCLRSEPTALGPYTTPQLGLAPLAANERDVELVRGCDLRTAAGAGVRAVCGACRHERIRTELIRGRGANMAPWMGSGFWDWDYDGVDGWSSPWDSGLSRRDTDKLLRSEEVAGVVNQYTEYGDWTVREAIEEMEERVWLRWWTKANEMEGLVRATARQQRVEERAAESLDTDDESDEEDDLLSLSDEFGLRDMIFQDWARNRILEGIWLSPNIDINQYHNAASSNPELRYIQPRFAPRHPFGHVQRTPPTLPRGFNSTTFTIMRDPQDHTRRIYTRTPANFYLSNPPPPARLVYPLSRAWETAMRSIVGPAISNIVTRIVNECKVAEEVIQAGIERARIGLDLEQVQDMDMDPTRVQRVDLESIRSQCVLSRGEPDPCKVVCRIGADRLFEILRGPEPWVEGGGWEDVYVDWEDADSSRDSMTPGHFRDHGSATPNNFRDLEQANAPREREPSLTPSSVAPTLRESVAPSPPPSTISAQSPPPTTISAHSPRSSTISPPSPTDQRSSPLSTTPSPEALTSPSTMLTTPSPPPIVGGKKLINETDNYVTHSQVENLTHLHTHSQTRTENFIPSPRLPTSPILKKPIQPIPLIPDPTYYLGQHTKAVLEMLWREATGGLWMCRCTICTRAMQVQGVPSVQQPQSYTYAGYQQAQNPTYAGYQQTQAQTQAHAGYQQQVQVGQMGDWNLEPMHVEESEVEVEGKGKGVVGRRSRERDDVDERGERKRCKIGVGAV</sequence>
<feature type="region of interest" description="Disordered" evidence="1">
    <location>
        <begin position="160"/>
        <end position="298"/>
    </location>
</feature>
<dbReference type="PANTHER" id="PTHR48125:SF10">
    <property type="entry name" value="OS12G0136300 PROTEIN"/>
    <property type="match status" value="1"/>
</dbReference>
<proteinExistence type="predicted"/>
<feature type="compositionally biased region" description="Basic and acidic residues" evidence="1">
    <location>
        <begin position="250"/>
        <end position="276"/>
    </location>
</feature>
<accession>A0A0B7F3G9</accession>
<keyword evidence="4" id="KW-1185">Reference proteome</keyword>
<feature type="compositionally biased region" description="Basic and acidic residues" evidence="1">
    <location>
        <begin position="1189"/>
        <end position="1201"/>
    </location>
</feature>
<dbReference type="PANTHER" id="PTHR48125">
    <property type="entry name" value="LP07818P1"/>
    <property type="match status" value="1"/>
</dbReference>